<reference evidence="2 3" key="1">
    <citation type="submission" date="2017-04" db="EMBL/GenBank/DDBJ databases">
        <title>Draft genome sequence of Tuber borchii Vittad., a whitish edible truffle.</title>
        <authorList>
            <consortium name="DOE Joint Genome Institute"/>
            <person name="Murat C."/>
            <person name="Kuo A."/>
            <person name="Barry K.W."/>
            <person name="Clum A."/>
            <person name="Dockter R.B."/>
            <person name="Fauchery L."/>
            <person name="Iotti M."/>
            <person name="Kohler A."/>
            <person name="Labutti K."/>
            <person name="Lindquist E.A."/>
            <person name="Lipzen A."/>
            <person name="Ohm R.A."/>
            <person name="Wang M."/>
            <person name="Grigoriev I.V."/>
            <person name="Zambonelli A."/>
            <person name="Martin F.M."/>
        </authorList>
    </citation>
    <scope>NUCLEOTIDE SEQUENCE [LARGE SCALE GENOMIC DNA]</scope>
    <source>
        <strain evidence="2 3">Tbo3840</strain>
    </source>
</reference>
<name>A0A2T6ZL60_TUBBO</name>
<feature type="compositionally biased region" description="Basic and acidic residues" evidence="1">
    <location>
        <begin position="42"/>
        <end position="55"/>
    </location>
</feature>
<proteinExistence type="predicted"/>
<comment type="caution">
    <text evidence="2">The sequence shown here is derived from an EMBL/GenBank/DDBJ whole genome shotgun (WGS) entry which is preliminary data.</text>
</comment>
<evidence type="ECO:0000313" key="3">
    <source>
        <dbReference type="Proteomes" id="UP000244722"/>
    </source>
</evidence>
<dbReference type="EMBL" id="NESQ01000195">
    <property type="protein sequence ID" value="PUU76225.1"/>
    <property type="molecule type" value="Genomic_DNA"/>
</dbReference>
<organism evidence="2 3">
    <name type="scientific">Tuber borchii</name>
    <name type="common">White truffle</name>
    <dbReference type="NCBI Taxonomy" id="42251"/>
    <lineage>
        <taxon>Eukaryota</taxon>
        <taxon>Fungi</taxon>
        <taxon>Dikarya</taxon>
        <taxon>Ascomycota</taxon>
        <taxon>Pezizomycotina</taxon>
        <taxon>Pezizomycetes</taxon>
        <taxon>Pezizales</taxon>
        <taxon>Tuberaceae</taxon>
        <taxon>Tuber</taxon>
    </lineage>
</organism>
<sequence length="254" mass="28328">MQHSVTVLFMKGVRGNSHAWLDSCPEDRRGEMKGGSTGSKTTEQRPKERESETRLLFDQAEDPSCRSPLSASTADSSSWLPQVWALNDEQLNVAVLMRPEDFVAIPGFIEVHATVPLVKFTPASLLGQYPRNLSGRAGDPRQQVRPWHRNLEPSFNRGLFIINRGDATDPAFGHPRHYLKEVIQLSQVHTGQRGIRTLEIRNGGVSGLGKNLATMPIFNLRTHDMTNEFKGFLFPNPPPSSQALPCATQRGFFI</sequence>
<gene>
    <name evidence="2" type="ORF">B9Z19DRAFT_263738</name>
</gene>
<evidence type="ECO:0000256" key="1">
    <source>
        <dbReference type="SAM" id="MobiDB-lite"/>
    </source>
</evidence>
<dbReference type="AlphaFoldDB" id="A0A2T6ZL60"/>
<dbReference type="Proteomes" id="UP000244722">
    <property type="component" value="Unassembled WGS sequence"/>
</dbReference>
<evidence type="ECO:0000313" key="2">
    <source>
        <dbReference type="EMBL" id="PUU76225.1"/>
    </source>
</evidence>
<accession>A0A2T6ZL60</accession>
<keyword evidence="3" id="KW-1185">Reference proteome</keyword>
<feature type="region of interest" description="Disordered" evidence="1">
    <location>
        <begin position="20"/>
        <end position="74"/>
    </location>
</feature>
<protein>
    <submittedName>
        <fullName evidence="2">Uncharacterized protein</fullName>
    </submittedName>
</protein>